<protein>
    <submittedName>
        <fullName evidence="1">Uncharacterized protein</fullName>
    </submittedName>
</protein>
<feature type="non-terminal residue" evidence="1">
    <location>
        <position position="1"/>
    </location>
</feature>
<dbReference type="OrthoDB" id="10261782at2759"/>
<dbReference type="EMBL" id="MU005574">
    <property type="protein sequence ID" value="KAF2687780.1"/>
    <property type="molecule type" value="Genomic_DNA"/>
</dbReference>
<reference evidence="1" key="1">
    <citation type="journal article" date="2020" name="Stud. Mycol.">
        <title>101 Dothideomycetes genomes: a test case for predicting lifestyles and emergence of pathogens.</title>
        <authorList>
            <person name="Haridas S."/>
            <person name="Albert R."/>
            <person name="Binder M."/>
            <person name="Bloem J."/>
            <person name="Labutti K."/>
            <person name="Salamov A."/>
            <person name="Andreopoulos B."/>
            <person name="Baker S."/>
            <person name="Barry K."/>
            <person name="Bills G."/>
            <person name="Bluhm B."/>
            <person name="Cannon C."/>
            <person name="Castanera R."/>
            <person name="Culley D."/>
            <person name="Daum C."/>
            <person name="Ezra D."/>
            <person name="Gonzalez J."/>
            <person name="Henrissat B."/>
            <person name="Kuo A."/>
            <person name="Liang C."/>
            <person name="Lipzen A."/>
            <person name="Lutzoni F."/>
            <person name="Magnuson J."/>
            <person name="Mondo S."/>
            <person name="Nolan M."/>
            <person name="Ohm R."/>
            <person name="Pangilinan J."/>
            <person name="Park H.-J."/>
            <person name="Ramirez L."/>
            <person name="Alfaro M."/>
            <person name="Sun H."/>
            <person name="Tritt A."/>
            <person name="Yoshinaga Y."/>
            <person name="Zwiers L.-H."/>
            <person name="Turgeon B."/>
            <person name="Goodwin S."/>
            <person name="Spatafora J."/>
            <person name="Crous P."/>
            <person name="Grigoriev I."/>
        </authorList>
    </citation>
    <scope>NUCLEOTIDE SEQUENCE</scope>
    <source>
        <strain evidence="1">CBS 122367</strain>
    </source>
</reference>
<dbReference type="PANTHER" id="PTHR35204:SF1">
    <property type="entry name" value="ENTEROTOXIN"/>
    <property type="match status" value="1"/>
</dbReference>
<gene>
    <name evidence="1" type="ORF">K458DRAFT_294470</name>
</gene>
<keyword evidence="2" id="KW-1185">Reference proteome</keyword>
<proteinExistence type="predicted"/>
<sequence length="602" mass="69059">TSFLPFLNFTPPSPHIFHSLASFLQVQPQTLFPNGHTIASVTISRATLLYHGRCDNDSVPSPEWLAFDIEMAYGIMGNMPDSRMLTYRTARNIQAIYFDGTSATARFLRWCFYTTGRTTCLNVADVDESPRLPPGRRPPGHWNPLQEEYFRARELCKWIVASGLGGKGWGYEGILQMNAGFELIWCDFESPSLDRASNLSVSVPRPQMDKATFRRHRQLSEVQAPFSGIDTSKDEGPHGPGMTDPQEPFRNTSNWFWFAAAAKRYTGDSRIMLDPSGIFSFYEPGLHNQTRARIEGDIERLGLRSDGKWEARRSDPLQSVFSTEQSERTKQLHALSTRRRYHQLTSVDKDDGVYMRNAVEERLKASISAEADSSGTDCHYIAKEIITRYTNELQTLLDYLRRVPKPYETHQTIEKWTFHVRHLTHWFLLPFFEYPPDPPYAKENLQKLFSVESPLANTTLERCVSQCAANVLPESSSTIFASAISETLHALCSTTLKIALDIEYHWFKYFDPKPPPSDIRTTDAYYYLILHTKEWEEDIQELIAWLGWAEQWSGCKEKCGVGETCYLPMWPVSRWGGRRRGEESRFLWEGVCVGMLGYPPEE</sequence>
<evidence type="ECO:0000313" key="2">
    <source>
        <dbReference type="Proteomes" id="UP000799291"/>
    </source>
</evidence>
<organism evidence="1 2">
    <name type="scientific">Lentithecium fluviatile CBS 122367</name>
    <dbReference type="NCBI Taxonomy" id="1168545"/>
    <lineage>
        <taxon>Eukaryota</taxon>
        <taxon>Fungi</taxon>
        <taxon>Dikarya</taxon>
        <taxon>Ascomycota</taxon>
        <taxon>Pezizomycotina</taxon>
        <taxon>Dothideomycetes</taxon>
        <taxon>Pleosporomycetidae</taxon>
        <taxon>Pleosporales</taxon>
        <taxon>Massarineae</taxon>
        <taxon>Lentitheciaceae</taxon>
        <taxon>Lentithecium</taxon>
    </lineage>
</organism>
<dbReference type="InterPro" id="IPR038921">
    <property type="entry name" value="YOR389W-like"/>
</dbReference>
<name>A0A6G1JC32_9PLEO</name>
<dbReference type="Proteomes" id="UP000799291">
    <property type="component" value="Unassembled WGS sequence"/>
</dbReference>
<dbReference type="AlphaFoldDB" id="A0A6G1JC32"/>
<accession>A0A6G1JC32</accession>
<evidence type="ECO:0000313" key="1">
    <source>
        <dbReference type="EMBL" id="KAF2687780.1"/>
    </source>
</evidence>
<dbReference type="PANTHER" id="PTHR35204">
    <property type="entry name" value="YALI0A21131P"/>
    <property type="match status" value="1"/>
</dbReference>